<dbReference type="InterPro" id="IPR001388">
    <property type="entry name" value="Synaptobrevin-like"/>
</dbReference>
<dbReference type="SMART" id="SM01270">
    <property type="entry name" value="Longin"/>
    <property type="match status" value="1"/>
</dbReference>
<dbReference type="InterPro" id="IPR012921">
    <property type="entry name" value="SPOC_C"/>
</dbReference>
<dbReference type="FunFam" id="1.20.5.110:FF:000004">
    <property type="entry name" value="Vesicle-associated membrane protein 7"/>
    <property type="match status" value="1"/>
</dbReference>
<comment type="similarity">
    <text evidence="1">Belongs to the synaptobrevin family.</text>
</comment>
<evidence type="ECO:0000313" key="16">
    <source>
        <dbReference type="Proteomes" id="UP001141552"/>
    </source>
</evidence>
<feature type="region of interest" description="Disordered" evidence="12">
    <location>
        <begin position="549"/>
        <end position="589"/>
    </location>
</feature>
<gene>
    <name evidence="15" type="ORF">Tsubulata_001781</name>
</gene>
<dbReference type="GO" id="GO:0005774">
    <property type="term" value="C:vacuolar membrane"/>
    <property type="evidence" value="ECO:0007669"/>
    <property type="project" value="UniProtKB-SubCell"/>
</dbReference>
<dbReference type="PROSITE" id="PS00417">
    <property type="entry name" value="SYNAPTOBREVIN"/>
    <property type="match status" value="1"/>
</dbReference>
<dbReference type="GO" id="GO:0015031">
    <property type="term" value="P:protein transport"/>
    <property type="evidence" value="ECO:0007669"/>
    <property type="project" value="UniProtKB-KW"/>
</dbReference>
<reference evidence="15" key="1">
    <citation type="submission" date="2022-02" db="EMBL/GenBank/DDBJ databases">
        <authorList>
            <person name="Henning P.M."/>
            <person name="McCubbin A.G."/>
            <person name="Shore J.S."/>
        </authorList>
    </citation>
    <scope>NUCLEOTIDE SEQUENCE</scope>
    <source>
        <strain evidence="15">F60SS</strain>
        <tissue evidence="15">Leaves</tissue>
    </source>
</reference>
<dbReference type="PROSITE" id="PS50892">
    <property type="entry name" value="V_SNARE"/>
    <property type="match status" value="1"/>
</dbReference>
<evidence type="ECO:0000256" key="11">
    <source>
        <dbReference type="PROSITE-ProRule" id="PRU00290"/>
    </source>
</evidence>
<dbReference type="CDD" id="cd21538">
    <property type="entry name" value="SPOC_TFIIS"/>
    <property type="match status" value="1"/>
</dbReference>
<accession>A0A9Q0J648</accession>
<dbReference type="InterPro" id="IPR042855">
    <property type="entry name" value="V_SNARE_CC"/>
</dbReference>
<dbReference type="Proteomes" id="UP001141552">
    <property type="component" value="Unassembled WGS sequence"/>
</dbReference>
<feature type="region of interest" description="Disordered" evidence="12">
    <location>
        <begin position="446"/>
        <end position="471"/>
    </location>
</feature>
<comment type="subcellular location">
    <subcellularLocation>
        <location evidence="9">Prevacuolar compartment membrane</location>
        <topology evidence="9">Single-pass type IV membrane protein</topology>
    </subcellularLocation>
    <subcellularLocation>
        <location evidence="10">Vacuole membrane</location>
        <topology evidence="10">Single-pass type IV membrane protein</topology>
    </subcellularLocation>
</comment>
<comment type="function">
    <text evidence="8">Involved in the targeting and/or fusion of transport vesicles to their target membrane.</text>
</comment>
<dbReference type="AlphaFoldDB" id="A0A9Q0J648"/>
<dbReference type="EMBL" id="JAKUCV010005464">
    <property type="protein sequence ID" value="KAJ4831046.1"/>
    <property type="molecule type" value="Genomic_DNA"/>
</dbReference>
<protein>
    <submittedName>
        <fullName evidence="15">Uncharacterized protein</fullName>
    </submittedName>
</protein>
<dbReference type="Pfam" id="PF13774">
    <property type="entry name" value="Longin"/>
    <property type="match status" value="1"/>
</dbReference>
<dbReference type="SUPFAM" id="SSF58038">
    <property type="entry name" value="SNARE fusion complex"/>
    <property type="match status" value="1"/>
</dbReference>
<feature type="domain" description="Longin" evidence="13">
    <location>
        <begin position="28"/>
        <end position="133"/>
    </location>
</feature>
<dbReference type="CDD" id="cd15843">
    <property type="entry name" value="R-SNARE"/>
    <property type="match status" value="1"/>
</dbReference>
<dbReference type="GO" id="GO:0016192">
    <property type="term" value="P:vesicle-mediated transport"/>
    <property type="evidence" value="ECO:0007669"/>
    <property type="project" value="InterPro"/>
</dbReference>
<evidence type="ECO:0000259" key="13">
    <source>
        <dbReference type="PROSITE" id="PS50859"/>
    </source>
</evidence>
<keyword evidence="16" id="KW-1185">Reference proteome</keyword>
<evidence type="ECO:0000256" key="1">
    <source>
        <dbReference type="ARBA" id="ARBA00008025"/>
    </source>
</evidence>
<dbReference type="OrthoDB" id="1939347at2759"/>
<evidence type="ECO:0000256" key="2">
    <source>
        <dbReference type="ARBA" id="ARBA00022448"/>
    </source>
</evidence>
<keyword evidence="7" id="KW-0472">Membrane</keyword>
<comment type="caution">
    <text evidence="15">The sequence shown here is derived from an EMBL/GenBank/DDBJ whole genome shotgun (WGS) entry which is preliminary data.</text>
</comment>
<feature type="compositionally biased region" description="Basic and acidic residues" evidence="12">
    <location>
        <begin position="814"/>
        <end position="823"/>
    </location>
</feature>
<keyword evidence="2" id="KW-0813">Transport</keyword>
<evidence type="ECO:0000256" key="10">
    <source>
        <dbReference type="ARBA" id="ARBA00060379"/>
    </source>
</evidence>
<proteinExistence type="inferred from homology"/>
<feature type="domain" description="V-SNARE coiled-coil homology" evidence="14">
    <location>
        <begin position="148"/>
        <end position="208"/>
    </location>
</feature>
<dbReference type="Pfam" id="PF00957">
    <property type="entry name" value="Synaptobrevin"/>
    <property type="match status" value="1"/>
</dbReference>
<keyword evidence="4" id="KW-0812">Transmembrane</keyword>
<dbReference type="Pfam" id="PF07744">
    <property type="entry name" value="SPOC"/>
    <property type="match status" value="1"/>
</dbReference>
<dbReference type="SUPFAM" id="SSF64356">
    <property type="entry name" value="SNARE-like"/>
    <property type="match status" value="1"/>
</dbReference>
<keyword evidence="11" id="KW-0175">Coiled coil</keyword>
<dbReference type="Gene3D" id="3.30.450.50">
    <property type="entry name" value="Longin domain"/>
    <property type="match status" value="1"/>
</dbReference>
<dbReference type="Gene3D" id="1.20.5.110">
    <property type="match status" value="1"/>
</dbReference>
<feature type="region of interest" description="Disordered" evidence="12">
    <location>
        <begin position="791"/>
        <end position="823"/>
    </location>
</feature>
<evidence type="ECO:0000256" key="7">
    <source>
        <dbReference type="ARBA" id="ARBA00023136"/>
    </source>
</evidence>
<reference evidence="15" key="2">
    <citation type="journal article" date="2023" name="Plants (Basel)">
        <title>Annotation of the Turnera subulata (Passifloraceae) Draft Genome Reveals the S-Locus Evolved after the Divergence of Turneroideae from Passifloroideae in a Stepwise Manner.</title>
        <authorList>
            <person name="Henning P.M."/>
            <person name="Roalson E.H."/>
            <person name="Mir W."/>
            <person name="McCubbin A.G."/>
            <person name="Shore J.S."/>
        </authorList>
    </citation>
    <scope>NUCLEOTIDE SEQUENCE</scope>
    <source>
        <strain evidence="15">F60SS</strain>
    </source>
</reference>
<organism evidence="15 16">
    <name type="scientific">Turnera subulata</name>
    <dbReference type="NCBI Taxonomy" id="218843"/>
    <lineage>
        <taxon>Eukaryota</taxon>
        <taxon>Viridiplantae</taxon>
        <taxon>Streptophyta</taxon>
        <taxon>Embryophyta</taxon>
        <taxon>Tracheophyta</taxon>
        <taxon>Spermatophyta</taxon>
        <taxon>Magnoliopsida</taxon>
        <taxon>eudicotyledons</taxon>
        <taxon>Gunneridae</taxon>
        <taxon>Pentapetalae</taxon>
        <taxon>rosids</taxon>
        <taxon>fabids</taxon>
        <taxon>Malpighiales</taxon>
        <taxon>Passifloraceae</taxon>
        <taxon>Turnera</taxon>
    </lineage>
</organism>
<evidence type="ECO:0000259" key="14">
    <source>
        <dbReference type="PROSITE" id="PS50892"/>
    </source>
</evidence>
<name>A0A9Q0J648_9ROSI</name>
<dbReference type="InterPro" id="IPR011012">
    <property type="entry name" value="Longin-like_dom_sf"/>
</dbReference>
<keyword evidence="6" id="KW-1133">Transmembrane helix</keyword>
<dbReference type="PANTHER" id="PTHR21136:SF181">
    <property type="entry name" value="LONGIN-LIKE DOMAIN-CONTAINING PROTEIN-RELATED"/>
    <property type="match status" value="1"/>
</dbReference>
<evidence type="ECO:0000256" key="6">
    <source>
        <dbReference type="ARBA" id="ARBA00022989"/>
    </source>
</evidence>
<evidence type="ECO:0000256" key="9">
    <source>
        <dbReference type="ARBA" id="ARBA00060376"/>
    </source>
</evidence>
<evidence type="ECO:0000256" key="3">
    <source>
        <dbReference type="ARBA" id="ARBA00022554"/>
    </source>
</evidence>
<dbReference type="PROSITE" id="PS50859">
    <property type="entry name" value="LONGIN"/>
    <property type="match status" value="1"/>
</dbReference>
<dbReference type="PANTHER" id="PTHR21136">
    <property type="entry name" value="SNARE PROTEINS"/>
    <property type="match status" value="1"/>
</dbReference>
<evidence type="ECO:0000256" key="8">
    <source>
        <dbReference type="ARBA" id="ARBA00037493"/>
    </source>
</evidence>
<keyword evidence="3" id="KW-0926">Vacuole</keyword>
<keyword evidence="5" id="KW-0653">Protein transport</keyword>
<sequence>MLVIENVAEEERDHYTEREREMGILYGMVARGRVVLAEFSATQTNANAIAREVLEKSPAGNNDGNASYSHDRYIFHVKRTDGLTVLCMAEDSSGRRIPFAFLEDIHQRFVKTYGRAIQSAAPYAMNDEFSRIIAQQMEHYSNNPTADRLDRLKGEMSQVRSVMIDNIDKVLDRGDRLALLVEKTSSLEGNSVRFRRQSRRYRNNVWWQNVKLIDVHALGVGDNFGGADQIREERNIALPRGAGVADIENPGHSSMKIVSSKGGVCSANTVIEDGRRNENSGVSGQSLNKKRKSQVGKSATTAAEKLWDGSLQLNSSVTVSAVAFFKSGEKMPDVKWSEFLEVKGKVKLDAFEKYIQDLPRSRSRGLMVAKGYRKRDIVSLAQLSKGIDLYICPRSDAIITILAKHGFFKGMAAVEDKQDSLIGCVVWRRNQTASNCIANKTEKKDCSLPEKPLTSPTNSVTGSKERKDTSHVQLAKKCTQVTPTTDCTTLDGAGNNDLDPKVAVSRQLQPELHTSSNNASLLLGSLLSHLPANQNASISDSVAVSVSGKPSLHVETPPSLHEKPKPTPVFHRPGLPLPSNVPKGHLATPDDDLPEFDFGTACDVSQSPASKLSGSDIAKIEKRLLVLAEGYTQGSTERYRMMGTGHPILASKHNRFGQFSNPRLPVDVLERLPNQEEKYAAQSRMPVANTAIPRRKNLFDDEDDMPEWCPPNIEIDKQLAPGSRPPISTFSKVLKSSHEKVPPSRLLPSLSEASYPPVFTRASHFPASCQDVNPAQPRSSGEHVLRGSNSLTGVDTNPLLRPPVNPLDPIMPVHRPDWRGRGP</sequence>
<feature type="region of interest" description="Disordered" evidence="12">
    <location>
        <begin position="274"/>
        <end position="296"/>
    </location>
</feature>
<evidence type="ECO:0000256" key="4">
    <source>
        <dbReference type="ARBA" id="ARBA00022692"/>
    </source>
</evidence>
<evidence type="ECO:0000256" key="5">
    <source>
        <dbReference type="ARBA" id="ARBA00022927"/>
    </source>
</evidence>
<evidence type="ECO:0000313" key="15">
    <source>
        <dbReference type="EMBL" id="KAJ4831046.1"/>
    </source>
</evidence>
<dbReference type="FunFam" id="3.30.450.50:FF:000008">
    <property type="entry name" value="Vesicle-associated membrane protein 711"/>
    <property type="match status" value="1"/>
</dbReference>
<dbReference type="CDD" id="cd14824">
    <property type="entry name" value="Longin"/>
    <property type="match status" value="1"/>
</dbReference>
<dbReference type="InterPro" id="IPR010908">
    <property type="entry name" value="Longin_dom"/>
</dbReference>
<evidence type="ECO:0000256" key="12">
    <source>
        <dbReference type="SAM" id="MobiDB-lite"/>
    </source>
</evidence>
<dbReference type="InterPro" id="IPR051097">
    <property type="entry name" value="Synaptobrevin-like_transport"/>
</dbReference>